<dbReference type="Proteomes" id="UP000604046">
    <property type="component" value="Unassembled WGS sequence"/>
</dbReference>
<name>A0A812RVL3_9DINO</name>
<protein>
    <submittedName>
        <fullName evidence="1">Uncharacterized protein</fullName>
    </submittedName>
</protein>
<accession>A0A812RVL3</accession>
<dbReference type="EMBL" id="CAJNDS010002375">
    <property type="protein sequence ID" value="CAE7454529.1"/>
    <property type="molecule type" value="Genomic_DNA"/>
</dbReference>
<dbReference type="AlphaFoldDB" id="A0A812RVL3"/>
<evidence type="ECO:0000313" key="2">
    <source>
        <dbReference type="Proteomes" id="UP000604046"/>
    </source>
</evidence>
<sequence length="139" mass="15094">AAIHRSDAIEAPPACLRVLFLDLRAFHKLVALWESFSALTHCLPGLPPPAAQVLRKAWSCKPDQLNRQCVSAQTFASRSRQEAAQFYSDEANVAASSNASKHMMLAGSGQWDDTSLHLKVCAYVKSAAEVAATRPTSEQ</sequence>
<organism evidence="1 2">
    <name type="scientific">Symbiodinium natans</name>
    <dbReference type="NCBI Taxonomy" id="878477"/>
    <lineage>
        <taxon>Eukaryota</taxon>
        <taxon>Sar</taxon>
        <taxon>Alveolata</taxon>
        <taxon>Dinophyceae</taxon>
        <taxon>Suessiales</taxon>
        <taxon>Symbiodiniaceae</taxon>
        <taxon>Symbiodinium</taxon>
    </lineage>
</organism>
<gene>
    <name evidence="1" type="ORF">SNAT2548_LOCUS24979</name>
</gene>
<feature type="non-terminal residue" evidence="1">
    <location>
        <position position="139"/>
    </location>
</feature>
<comment type="caution">
    <text evidence="1">The sequence shown here is derived from an EMBL/GenBank/DDBJ whole genome shotgun (WGS) entry which is preliminary data.</text>
</comment>
<reference evidence="1" key="1">
    <citation type="submission" date="2021-02" db="EMBL/GenBank/DDBJ databases">
        <authorList>
            <person name="Dougan E. K."/>
            <person name="Rhodes N."/>
            <person name="Thang M."/>
            <person name="Chan C."/>
        </authorList>
    </citation>
    <scope>NUCLEOTIDE SEQUENCE</scope>
</reference>
<proteinExistence type="predicted"/>
<keyword evidence="2" id="KW-1185">Reference proteome</keyword>
<evidence type="ECO:0000313" key="1">
    <source>
        <dbReference type="EMBL" id="CAE7454529.1"/>
    </source>
</evidence>
<feature type="non-terminal residue" evidence="1">
    <location>
        <position position="1"/>
    </location>
</feature>